<evidence type="ECO:0000313" key="1">
    <source>
        <dbReference type="EMBL" id="GBL93920.1"/>
    </source>
</evidence>
<organism evidence="1 2">
    <name type="scientific">Araneus ventricosus</name>
    <name type="common">Orbweaver spider</name>
    <name type="synonym">Epeira ventricosa</name>
    <dbReference type="NCBI Taxonomy" id="182803"/>
    <lineage>
        <taxon>Eukaryota</taxon>
        <taxon>Metazoa</taxon>
        <taxon>Ecdysozoa</taxon>
        <taxon>Arthropoda</taxon>
        <taxon>Chelicerata</taxon>
        <taxon>Arachnida</taxon>
        <taxon>Araneae</taxon>
        <taxon>Araneomorphae</taxon>
        <taxon>Entelegynae</taxon>
        <taxon>Araneoidea</taxon>
        <taxon>Araneidae</taxon>
        <taxon>Araneus</taxon>
    </lineage>
</organism>
<proteinExistence type="predicted"/>
<protein>
    <submittedName>
        <fullName evidence="1">Uncharacterized protein</fullName>
    </submittedName>
</protein>
<name>A0A4Y2BNY9_ARAVE</name>
<keyword evidence="2" id="KW-1185">Reference proteome</keyword>
<dbReference type="AlphaFoldDB" id="A0A4Y2BNY9"/>
<comment type="caution">
    <text evidence="1">The sequence shown here is derived from an EMBL/GenBank/DDBJ whole genome shotgun (WGS) entry which is preliminary data.</text>
</comment>
<evidence type="ECO:0000313" key="2">
    <source>
        <dbReference type="Proteomes" id="UP000499080"/>
    </source>
</evidence>
<accession>A0A4Y2BNY9</accession>
<dbReference type="Proteomes" id="UP000499080">
    <property type="component" value="Unassembled WGS sequence"/>
</dbReference>
<reference evidence="1 2" key="1">
    <citation type="journal article" date="2019" name="Sci. Rep.">
        <title>Orb-weaving spider Araneus ventricosus genome elucidates the spidroin gene catalogue.</title>
        <authorList>
            <person name="Kono N."/>
            <person name="Nakamura H."/>
            <person name="Ohtoshi R."/>
            <person name="Moran D.A.P."/>
            <person name="Shinohara A."/>
            <person name="Yoshida Y."/>
            <person name="Fujiwara M."/>
            <person name="Mori M."/>
            <person name="Tomita M."/>
            <person name="Arakawa K."/>
        </authorList>
    </citation>
    <scope>NUCLEOTIDE SEQUENCE [LARGE SCALE GENOMIC DNA]</scope>
</reference>
<gene>
    <name evidence="1" type="ORF">AVEN_75751_1</name>
</gene>
<feature type="non-terminal residue" evidence="1">
    <location>
        <position position="31"/>
    </location>
</feature>
<sequence length="31" mass="3199">MARLGDVENDPSFLVVSGITGINTGSQYSNG</sequence>
<dbReference type="EMBL" id="BGPR01084064">
    <property type="protein sequence ID" value="GBL93920.1"/>
    <property type="molecule type" value="Genomic_DNA"/>
</dbReference>